<dbReference type="KEGG" id="ovi:T265_00917"/>
<accession>A0A075ABN5</accession>
<dbReference type="RefSeq" id="XP_009163076.1">
    <property type="nucleotide sequence ID" value="XM_009164812.1"/>
</dbReference>
<dbReference type="Proteomes" id="UP000054324">
    <property type="component" value="Unassembled WGS sequence"/>
</dbReference>
<dbReference type="GeneID" id="20315105"/>
<name>A0A075ABN5_OPIVI</name>
<keyword evidence="2" id="KW-1185">Reference proteome</keyword>
<gene>
    <name evidence="1" type="ORF">T265_00917</name>
</gene>
<organism evidence="1 2">
    <name type="scientific">Opisthorchis viverrini</name>
    <name type="common">Southeast Asian liver fluke</name>
    <dbReference type="NCBI Taxonomy" id="6198"/>
    <lineage>
        <taxon>Eukaryota</taxon>
        <taxon>Metazoa</taxon>
        <taxon>Spiralia</taxon>
        <taxon>Lophotrochozoa</taxon>
        <taxon>Platyhelminthes</taxon>
        <taxon>Trematoda</taxon>
        <taxon>Digenea</taxon>
        <taxon>Opisthorchiida</taxon>
        <taxon>Opisthorchiata</taxon>
        <taxon>Opisthorchiidae</taxon>
        <taxon>Opisthorchis</taxon>
    </lineage>
</organism>
<sequence>MRYHTSCVTIPSISAAGLCSRPKLDQFRVFILEHLLAKSLHLVSSARMLQFADDCDGRHNKNKVIYLAETSLGWFTDSSHRVHENKDRKIDPRLYSDNDQRAECISHRLVIM</sequence>
<dbReference type="CTD" id="20315105"/>
<dbReference type="AlphaFoldDB" id="A0A075ABN5"/>
<protein>
    <submittedName>
        <fullName evidence="1">Uncharacterized protein</fullName>
    </submittedName>
</protein>
<evidence type="ECO:0000313" key="1">
    <source>
        <dbReference type="EMBL" id="KER33230.1"/>
    </source>
</evidence>
<dbReference type="EMBL" id="KL596627">
    <property type="protein sequence ID" value="KER33230.1"/>
    <property type="molecule type" value="Genomic_DNA"/>
</dbReference>
<evidence type="ECO:0000313" key="2">
    <source>
        <dbReference type="Proteomes" id="UP000054324"/>
    </source>
</evidence>
<reference evidence="1 2" key="1">
    <citation type="submission" date="2013-11" db="EMBL/GenBank/DDBJ databases">
        <title>Opisthorchis viverrini - life in the bile duct.</title>
        <authorList>
            <person name="Young N.D."/>
            <person name="Nagarajan N."/>
            <person name="Lin S.J."/>
            <person name="Korhonen P.K."/>
            <person name="Jex A.R."/>
            <person name="Hall R.S."/>
            <person name="Safavi-Hemami H."/>
            <person name="Kaewkong W."/>
            <person name="Bertrand D."/>
            <person name="Gao S."/>
            <person name="Seet Q."/>
            <person name="Wongkham S."/>
            <person name="Teh B.T."/>
            <person name="Wongkham C."/>
            <person name="Intapan P.M."/>
            <person name="Maleewong W."/>
            <person name="Yang X."/>
            <person name="Hu M."/>
            <person name="Wang Z."/>
            <person name="Hofmann A."/>
            <person name="Sternberg P.W."/>
            <person name="Tan P."/>
            <person name="Wang J."/>
            <person name="Gasser R.B."/>
        </authorList>
    </citation>
    <scope>NUCLEOTIDE SEQUENCE [LARGE SCALE GENOMIC DNA]</scope>
</reference>
<proteinExistence type="predicted"/>